<evidence type="ECO:0000313" key="3">
    <source>
        <dbReference type="EMBL" id="OOK67089.1"/>
    </source>
</evidence>
<feature type="compositionally biased region" description="Basic and acidic residues" evidence="1">
    <location>
        <begin position="1"/>
        <end position="19"/>
    </location>
</feature>
<evidence type="ECO:0000256" key="1">
    <source>
        <dbReference type="SAM" id="MobiDB-lite"/>
    </source>
</evidence>
<dbReference type="Proteomes" id="UP000189229">
    <property type="component" value="Unassembled WGS sequence"/>
</dbReference>
<comment type="caution">
    <text evidence="2">The sequence shown here is derived from an EMBL/GenBank/DDBJ whole genome shotgun (WGS) entry which is preliminary data.</text>
</comment>
<reference evidence="4 5" key="1">
    <citation type="submission" date="2017-02" db="EMBL/GenBank/DDBJ databases">
        <title>Complete genome sequences of Mycobacterium kansasii strains isolated from rhesus macaques.</title>
        <authorList>
            <person name="Panda A."/>
            <person name="Nagaraj S."/>
            <person name="Zhao X."/>
            <person name="Tettelin H."/>
            <person name="Detolla L.J."/>
        </authorList>
    </citation>
    <scope>NUCLEOTIDE SEQUENCE [LARGE SCALE GENOMIC DNA]</scope>
    <source>
        <strain evidence="3 4">11-3469</strain>
        <strain evidence="2 5">11-3813</strain>
    </source>
</reference>
<protein>
    <submittedName>
        <fullName evidence="2">Uncharacterized protein</fullName>
    </submittedName>
</protein>
<organism evidence="2 5">
    <name type="scientific">Mycobacterium kansasii</name>
    <dbReference type="NCBI Taxonomy" id="1768"/>
    <lineage>
        <taxon>Bacteria</taxon>
        <taxon>Bacillati</taxon>
        <taxon>Actinomycetota</taxon>
        <taxon>Actinomycetes</taxon>
        <taxon>Mycobacteriales</taxon>
        <taxon>Mycobacteriaceae</taxon>
        <taxon>Mycobacterium</taxon>
    </lineage>
</organism>
<evidence type="ECO:0000313" key="2">
    <source>
        <dbReference type="EMBL" id="OOK65563.1"/>
    </source>
</evidence>
<evidence type="ECO:0000313" key="4">
    <source>
        <dbReference type="Proteomes" id="UP000188532"/>
    </source>
</evidence>
<feature type="region of interest" description="Disordered" evidence="1">
    <location>
        <begin position="1"/>
        <end position="44"/>
    </location>
</feature>
<gene>
    <name evidence="3" type="ORF">BZL29_7210</name>
    <name evidence="2" type="ORF">BZL30_8657</name>
</gene>
<dbReference type="EMBL" id="MVBM01000010">
    <property type="protein sequence ID" value="OOK65563.1"/>
    <property type="molecule type" value="Genomic_DNA"/>
</dbReference>
<accession>A0A1V3WF05</accession>
<dbReference type="EMBL" id="MVBN01000009">
    <property type="protein sequence ID" value="OOK67089.1"/>
    <property type="molecule type" value="Genomic_DNA"/>
</dbReference>
<name>A0A1V3WF05_MYCKA</name>
<evidence type="ECO:0000313" key="5">
    <source>
        <dbReference type="Proteomes" id="UP000189229"/>
    </source>
</evidence>
<dbReference type="Proteomes" id="UP000188532">
    <property type="component" value="Unassembled WGS sequence"/>
</dbReference>
<sequence>MGKAHTRETGVTTRGEHPPRMHCRARTRPGTPARADIGRLIGNG</sequence>
<proteinExistence type="predicted"/>
<dbReference type="AlphaFoldDB" id="A0A1V3WF05"/>